<dbReference type="GO" id="GO:0009245">
    <property type="term" value="P:lipid A biosynthetic process"/>
    <property type="evidence" value="ECO:0007669"/>
    <property type="project" value="TreeGrafter"/>
</dbReference>
<evidence type="ECO:0000313" key="8">
    <source>
        <dbReference type="EMBL" id="GID13319.1"/>
    </source>
</evidence>
<keyword evidence="6" id="KW-0812">Transmembrane</keyword>
<dbReference type="Proteomes" id="UP000612808">
    <property type="component" value="Unassembled WGS sequence"/>
</dbReference>
<organism evidence="8 9">
    <name type="scientific">Actinocatenispora rupis</name>
    <dbReference type="NCBI Taxonomy" id="519421"/>
    <lineage>
        <taxon>Bacteria</taxon>
        <taxon>Bacillati</taxon>
        <taxon>Actinomycetota</taxon>
        <taxon>Actinomycetes</taxon>
        <taxon>Micromonosporales</taxon>
        <taxon>Micromonosporaceae</taxon>
        <taxon>Actinocatenispora</taxon>
    </lineage>
</organism>
<feature type="transmembrane region" description="Helical" evidence="6">
    <location>
        <begin position="6"/>
        <end position="22"/>
    </location>
</feature>
<evidence type="ECO:0000256" key="5">
    <source>
        <dbReference type="SAM" id="MobiDB-lite"/>
    </source>
</evidence>
<feature type="transmembrane region" description="Helical" evidence="6">
    <location>
        <begin position="74"/>
        <end position="94"/>
    </location>
</feature>
<feature type="transmembrane region" description="Helical" evidence="6">
    <location>
        <begin position="176"/>
        <end position="198"/>
    </location>
</feature>
<accession>A0A8J3NF38</accession>
<keyword evidence="6" id="KW-1133">Transmembrane helix</keyword>
<keyword evidence="2" id="KW-0479">Metal-binding</keyword>
<evidence type="ECO:0000256" key="4">
    <source>
        <dbReference type="ARBA" id="ARBA00061089"/>
    </source>
</evidence>
<dbReference type="InterPro" id="IPR051158">
    <property type="entry name" value="Metallophosphoesterase_sf"/>
</dbReference>
<evidence type="ECO:0000259" key="7">
    <source>
        <dbReference type="Pfam" id="PF00149"/>
    </source>
</evidence>
<dbReference type="RefSeq" id="WP_203660192.1">
    <property type="nucleotide sequence ID" value="NZ_BAAAZM010000007.1"/>
</dbReference>
<dbReference type="PANTHER" id="PTHR31302:SF31">
    <property type="entry name" value="PHOSPHODIESTERASE YAEI"/>
    <property type="match status" value="1"/>
</dbReference>
<sequence>MVLVVVGVVAVALVATVHWYLWRRLVADVSRPGGWYRRVGTVLAVVLGLLVPATLIGTRVLSPAGAGRVLAWPGYLWIALLLYLTIAVAVLEVPRALVRRWLCRPAPATGNGGTEPNPAAHTGPAAETGPGREAGATADPATAPDTGAAGTAAATNAEAPADRPTGTPIDPARRLFLARSLALVAGAAAAGTVGYGLATELRGPVVKRVTVPLARLSPEMDGFRVAVVSDMHLGPILQRGFTERVVAEINRQSPDLITIVGDLVDGSVADLGPAVQPLRHLSAPHGAYFVTGNHEYFSGVTQWVDEVRSLGVHPLRNEHQDILGGQSSALTLAGVNDATGASVSAREAPNYDAALRGRDPANPVLLLAHQPIQVHEAAKRGVDLQLSGHTHGGQMWPVQYAARAQQGYLSGLARVDRTWLYVTNGAGAWGPPVRVGATPDITVVTLRATTSA</sequence>
<keyword evidence="9" id="KW-1185">Reference proteome</keyword>
<gene>
    <name evidence="8" type="ORF">Aru02nite_42080</name>
</gene>
<feature type="region of interest" description="Disordered" evidence="5">
    <location>
        <begin position="108"/>
        <end position="168"/>
    </location>
</feature>
<dbReference type="InterPro" id="IPR029052">
    <property type="entry name" value="Metallo-depent_PP-like"/>
</dbReference>
<comment type="caution">
    <text evidence="8">The sequence shown here is derived from an EMBL/GenBank/DDBJ whole genome shotgun (WGS) entry which is preliminary data.</text>
</comment>
<dbReference type="InterPro" id="IPR004843">
    <property type="entry name" value="Calcineurin-like_PHP"/>
</dbReference>
<evidence type="ECO:0000313" key="9">
    <source>
        <dbReference type="Proteomes" id="UP000612808"/>
    </source>
</evidence>
<comment type="cofactor">
    <cofactor evidence="1">
        <name>a divalent metal cation</name>
        <dbReference type="ChEBI" id="CHEBI:60240"/>
    </cofactor>
</comment>
<dbReference type="PANTHER" id="PTHR31302">
    <property type="entry name" value="TRANSMEMBRANE PROTEIN WITH METALLOPHOSPHOESTERASE DOMAIN-RELATED"/>
    <property type="match status" value="1"/>
</dbReference>
<dbReference type="EMBL" id="BOMB01000023">
    <property type="protein sequence ID" value="GID13319.1"/>
    <property type="molecule type" value="Genomic_DNA"/>
</dbReference>
<dbReference type="Gene3D" id="3.60.21.10">
    <property type="match status" value="1"/>
</dbReference>
<dbReference type="GO" id="GO:0016020">
    <property type="term" value="C:membrane"/>
    <property type="evidence" value="ECO:0007669"/>
    <property type="project" value="GOC"/>
</dbReference>
<dbReference type="SUPFAM" id="SSF56300">
    <property type="entry name" value="Metallo-dependent phosphatases"/>
    <property type="match status" value="1"/>
</dbReference>
<feature type="domain" description="Calcineurin-like phosphoesterase" evidence="7">
    <location>
        <begin position="223"/>
        <end position="392"/>
    </location>
</feature>
<dbReference type="GO" id="GO:0046872">
    <property type="term" value="F:metal ion binding"/>
    <property type="evidence" value="ECO:0007669"/>
    <property type="project" value="UniProtKB-KW"/>
</dbReference>
<dbReference type="Pfam" id="PF00149">
    <property type="entry name" value="Metallophos"/>
    <property type="match status" value="1"/>
</dbReference>
<dbReference type="AlphaFoldDB" id="A0A8J3NF38"/>
<reference evidence="8" key="1">
    <citation type="submission" date="2021-01" db="EMBL/GenBank/DDBJ databases">
        <title>Whole genome shotgun sequence of Actinocatenispora rupis NBRC 107355.</title>
        <authorList>
            <person name="Komaki H."/>
            <person name="Tamura T."/>
        </authorList>
    </citation>
    <scope>NUCLEOTIDE SEQUENCE</scope>
    <source>
        <strain evidence="8">NBRC 107355</strain>
    </source>
</reference>
<name>A0A8J3NF38_9ACTN</name>
<dbReference type="FunFam" id="3.60.21.10:FF:000028">
    <property type="entry name" value="Putative metallophosphoesterase"/>
    <property type="match status" value="1"/>
</dbReference>
<evidence type="ECO:0000256" key="6">
    <source>
        <dbReference type="SAM" id="Phobius"/>
    </source>
</evidence>
<comment type="similarity">
    <text evidence="4">Belongs to the metallophosphoesterase superfamily.</text>
</comment>
<keyword evidence="6" id="KW-0472">Membrane</keyword>
<evidence type="ECO:0000256" key="3">
    <source>
        <dbReference type="ARBA" id="ARBA00022801"/>
    </source>
</evidence>
<feature type="transmembrane region" description="Helical" evidence="6">
    <location>
        <begin position="42"/>
        <end position="62"/>
    </location>
</feature>
<feature type="compositionally biased region" description="Low complexity" evidence="5">
    <location>
        <begin position="134"/>
        <end position="159"/>
    </location>
</feature>
<evidence type="ECO:0000256" key="2">
    <source>
        <dbReference type="ARBA" id="ARBA00022723"/>
    </source>
</evidence>
<protein>
    <submittedName>
        <fullName evidence="8">Membrane protein</fullName>
    </submittedName>
</protein>
<dbReference type="GO" id="GO:0008758">
    <property type="term" value="F:UDP-2,3-diacylglucosamine hydrolase activity"/>
    <property type="evidence" value="ECO:0007669"/>
    <property type="project" value="TreeGrafter"/>
</dbReference>
<keyword evidence="3" id="KW-0378">Hydrolase</keyword>
<proteinExistence type="inferred from homology"/>
<dbReference type="CDD" id="cd07385">
    <property type="entry name" value="MPP_YkuE_C"/>
    <property type="match status" value="1"/>
</dbReference>
<evidence type="ECO:0000256" key="1">
    <source>
        <dbReference type="ARBA" id="ARBA00001968"/>
    </source>
</evidence>